<dbReference type="Proteomes" id="UP001500973">
    <property type="component" value="Unassembled WGS sequence"/>
</dbReference>
<accession>A0ABP4K1F3</accession>
<name>A0ABP4K1F3_9ACTN</name>
<feature type="compositionally biased region" description="Pro residues" evidence="1">
    <location>
        <begin position="15"/>
        <end position="30"/>
    </location>
</feature>
<proteinExistence type="predicted"/>
<evidence type="ECO:0000313" key="2">
    <source>
        <dbReference type="EMBL" id="GAA1436212.1"/>
    </source>
</evidence>
<evidence type="ECO:0000313" key="3">
    <source>
        <dbReference type="Proteomes" id="UP001500973"/>
    </source>
</evidence>
<feature type="region of interest" description="Disordered" evidence="1">
    <location>
        <begin position="1"/>
        <end position="84"/>
    </location>
</feature>
<feature type="compositionally biased region" description="Pro residues" evidence="1">
    <location>
        <begin position="58"/>
        <end position="75"/>
    </location>
</feature>
<protein>
    <submittedName>
        <fullName evidence="2">Uncharacterized protein</fullName>
    </submittedName>
</protein>
<sequence length="84" mass="8939">MRTAETSSSSGDGGPPLPLVPDPNLGPPTSSPDSKARSVQRQDIVTPTPHEPADRPPHTTPPRPPHPHTPTPPHPHTSTIRTKM</sequence>
<keyword evidence="3" id="KW-1185">Reference proteome</keyword>
<feature type="compositionally biased region" description="Polar residues" evidence="1">
    <location>
        <begin position="31"/>
        <end position="45"/>
    </location>
</feature>
<reference evidence="3" key="1">
    <citation type="journal article" date="2019" name="Int. J. Syst. Evol. Microbiol.">
        <title>The Global Catalogue of Microorganisms (GCM) 10K type strain sequencing project: providing services to taxonomists for standard genome sequencing and annotation.</title>
        <authorList>
            <consortium name="The Broad Institute Genomics Platform"/>
            <consortium name="The Broad Institute Genome Sequencing Center for Infectious Disease"/>
            <person name="Wu L."/>
            <person name="Ma J."/>
        </authorList>
    </citation>
    <scope>NUCLEOTIDE SEQUENCE [LARGE SCALE GENOMIC DNA]</scope>
    <source>
        <strain evidence="3">JCM 11756</strain>
    </source>
</reference>
<dbReference type="EMBL" id="BAAAIZ010000149">
    <property type="protein sequence ID" value="GAA1436212.1"/>
    <property type="molecule type" value="Genomic_DNA"/>
</dbReference>
<comment type="caution">
    <text evidence="2">The sequence shown here is derived from an EMBL/GenBank/DDBJ whole genome shotgun (WGS) entry which is preliminary data.</text>
</comment>
<gene>
    <name evidence="2" type="ORF">GCM10009601_63190</name>
</gene>
<evidence type="ECO:0000256" key="1">
    <source>
        <dbReference type="SAM" id="MobiDB-lite"/>
    </source>
</evidence>
<organism evidence="2 3">
    <name type="scientific">Streptomyces thermospinosisporus</name>
    <dbReference type="NCBI Taxonomy" id="161482"/>
    <lineage>
        <taxon>Bacteria</taxon>
        <taxon>Bacillati</taxon>
        <taxon>Actinomycetota</taxon>
        <taxon>Actinomycetes</taxon>
        <taxon>Kitasatosporales</taxon>
        <taxon>Streptomycetaceae</taxon>
        <taxon>Streptomyces</taxon>
    </lineage>
</organism>